<keyword evidence="4" id="KW-1185">Reference proteome</keyword>
<keyword evidence="1" id="KW-0853">WD repeat</keyword>
<feature type="compositionally biased region" description="Acidic residues" evidence="2">
    <location>
        <begin position="392"/>
        <end position="428"/>
    </location>
</feature>
<dbReference type="Gene3D" id="2.130.10.10">
    <property type="entry name" value="YVTN repeat-like/Quinoprotein amine dehydrogenase"/>
    <property type="match status" value="2"/>
</dbReference>
<evidence type="ECO:0000256" key="1">
    <source>
        <dbReference type="PROSITE-ProRule" id="PRU00221"/>
    </source>
</evidence>
<dbReference type="FunCoup" id="A0A152A999">
    <property type="interactions" value="1"/>
</dbReference>
<dbReference type="SUPFAM" id="SSF50998">
    <property type="entry name" value="Quinoprotein alcohol dehydrogenase-like"/>
    <property type="match status" value="1"/>
</dbReference>
<evidence type="ECO:0000313" key="4">
    <source>
        <dbReference type="Proteomes" id="UP000076078"/>
    </source>
</evidence>
<proteinExistence type="predicted"/>
<gene>
    <name evidence="3" type="ORF">DLAC_00261</name>
</gene>
<name>A0A152A999_TIELA</name>
<feature type="region of interest" description="Disordered" evidence="2">
    <location>
        <begin position="387"/>
        <end position="491"/>
    </location>
</feature>
<dbReference type="PANTHER" id="PTHR16038">
    <property type="entry name" value="NOP SEVEN ASSOCIATED PROTEIN 1"/>
    <property type="match status" value="1"/>
</dbReference>
<dbReference type="AlphaFoldDB" id="A0A152A999"/>
<dbReference type="EMBL" id="LODT01000001">
    <property type="protein sequence ID" value="KYR02796.1"/>
    <property type="molecule type" value="Genomic_DNA"/>
</dbReference>
<dbReference type="OMA" id="TDNMDSD"/>
<feature type="repeat" description="WD" evidence="1">
    <location>
        <begin position="292"/>
        <end position="333"/>
    </location>
</feature>
<protein>
    <submittedName>
        <fullName evidence="3">WD40 repeat-containing protein</fullName>
    </submittedName>
</protein>
<dbReference type="GO" id="GO:0005730">
    <property type="term" value="C:nucleolus"/>
    <property type="evidence" value="ECO:0007669"/>
    <property type="project" value="InterPro"/>
</dbReference>
<dbReference type="GO" id="GO:0042273">
    <property type="term" value="P:ribosomal large subunit biogenesis"/>
    <property type="evidence" value="ECO:0007669"/>
    <property type="project" value="InterPro"/>
</dbReference>
<feature type="compositionally biased region" description="Basic and acidic residues" evidence="2">
    <location>
        <begin position="455"/>
        <end position="467"/>
    </location>
</feature>
<dbReference type="STRING" id="361077.A0A152A999"/>
<dbReference type="InterPro" id="IPR015943">
    <property type="entry name" value="WD40/YVTN_repeat-like_dom_sf"/>
</dbReference>
<accession>A0A152A999</accession>
<feature type="compositionally biased region" description="Basic and acidic residues" evidence="2">
    <location>
        <begin position="429"/>
        <end position="441"/>
    </location>
</feature>
<dbReference type="InParanoid" id="A0A152A999"/>
<sequence>MNITVGCLSGLNKVYNIHRGAPVSMFGSLDVNLDLQVMSYGWKNLGDDYEDYLFFGYTNGLVKYYNSKEKSLIREFNFGSNIRSIEPLGENRLLVTCIDGSIHIKEFEDIHTLEPKMTINKVITTVGQGKKMKQVITQVKEPKDDEVYHLLNDNELERELSVNALTLSPDQTVVAFGGKTLNLTVRDMEKQTNTWSAKFQHDFLNLQEPVNVSAIKFLHNTNQQHILIGSDKKLKIYDTKAKRHPIMDLSFSKYQVKAVAVSQKNENIIIGSDVVGNVSAHDKRTGRQLGTYKGNTGSVRGLDIHPTLPLLATVGFDRFLRIFDVGSRKCLHKIFLKQKLSNVLFSREEPVDKDEQDDNEIWQTMENNKNSVDQDDDQYEYQPEITVKEEINSDDDEQDSSDNDINDDNENEDFEFNLKDEDDSDADSEDKKELKTKLKSKDNKKRVLVQQQVSKQKEQPPQKKKQTETNNNTNNSKKKMLLNFKSQLKKK</sequence>
<evidence type="ECO:0000313" key="3">
    <source>
        <dbReference type="EMBL" id="KYR02796.1"/>
    </source>
</evidence>
<evidence type="ECO:0000256" key="2">
    <source>
        <dbReference type="SAM" id="MobiDB-lite"/>
    </source>
</evidence>
<dbReference type="SMART" id="SM00320">
    <property type="entry name" value="WD40"/>
    <property type="match status" value="3"/>
</dbReference>
<reference evidence="3 4" key="1">
    <citation type="submission" date="2015-12" db="EMBL/GenBank/DDBJ databases">
        <title>Dictyostelia acquired genes for synthesis and detection of signals that induce cell-type specialization by lateral gene transfer from prokaryotes.</title>
        <authorList>
            <person name="Gloeckner G."/>
            <person name="Schaap P."/>
        </authorList>
    </citation>
    <scope>NUCLEOTIDE SEQUENCE [LARGE SCALE GENOMIC DNA]</scope>
    <source>
        <strain evidence="3 4">TK</strain>
    </source>
</reference>
<organism evidence="3 4">
    <name type="scientific">Tieghemostelium lacteum</name>
    <name type="common">Slime mold</name>
    <name type="synonym">Dictyostelium lacteum</name>
    <dbReference type="NCBI Taxonomy" id="361077"/>
    <lineage>
        <taxon>Eukaryota</taxon>
        <taxon>Amoebozoa</taxon>
        <taxon>Evosea</taxon>
        <taxon>Eumycetozoa</taxon>
        <taxon>Dictyostelia</taxon>
        <taxon>Dictyosteliales</taxon>
        <taxon>Raperosteliaceae</taxon>
        <taxon>Tieghemostelium</taxon>
    </lineage>
</organism>
<dbReference type="GO" id="GO:0030687">
    <property type="term" value="C:preribosome, large subunit precursor"/>
    <property type="evidence" value="ECO:0007669"/>
    <property type="project" value="TreeGrafter"/>
</dbReference>
<dbReference type="PANTHER" id="PTHR16038:SF4">
    <property type="entry name" value="WD REPEAT-CONTAINING PROTEIN 74"/>
    <property type="match status" value="1"/>
</dbReference>
<dbReference type="OrthoDB" id="18388at2759"/>
<dbReference type="Pfam" id="PF00400">
    <property type="entry name" value="WD40"/>
    <property type="match status" value="1"/>
</dbReference>
<dbReference type="Proteomes" id="UP000076078">
    <property type="component" value="Unassembled WGS sequence"/>
</dbReference>
<dbReference type="InterPro" id="IPR001680">
    <property type="entry name" value="WD40_rpt"/>
</dbReference>
<dbReference type="InterPro" id="IPR011047">
    <property type="entry name" value="Quinoprotein_ADH-like_sf"/>
</dbReference>
<dbReference type="PROSITE" id="PS50082">
    <property type="entry name" value="WD_REPEATS_2"/>
    <property type="match status" value="1"/>
</dbReference>
<comment type="caution">
    <text evidence="3">The sequence shown here is derived from an EMBL/GenBank/DDBJ whole genome shotgun (WGS) entry which is preliminary data.</text>
</comment>
<dbReference type="InterPro" id="IPR037379">
    <property type="entry name" value="WDR74/Nsa1"/>
</dbReference>